<evidence type="ECO:0000256" key="10">
    <source>
        <dbReference type="SAM" id="SignalP"/>
    </source>
</evidence>
<accession>A0A6G1S876</accession>
<evidence type="ECO:0000313" key="11">
    <source>
        <dbReference type="EMBL" id="MDE46705.1"/>
    </source>
</evidence>
<feature type="signal peptide" evidence="10">
    <location>
        <begin position="1"/>
        <end position="24"/>
    </location>
</feature>
<dbReference type="GO" id="GO:0005509">
    <property type="term" value="F:calcium ion binding"/>
    <property type="evidence" value="ECO:0007669"/>
    <property type="project" value="InterPro"/>
</dbReference>
<evidence type="ECO:0000256" key="2">
    <source>
        <dbReference type="ARBA" id="ARBA00022989"/>
    </source>
</evidence>
<feature type="compositionally biased region" description="Basic residues" evidence="8">
    <location>
        <begin position="457"/>
        <end position="473"/>
    </location>
</feature>
<keyword evidence="3 9" id="KW-0472">Membrane</keyword>
<comment type="similarity">
    <text evidence="5">Belongs to the CCDC47 family.</text>
</comment>
<feature type="compositionally biased region" description="Basic and acidic residues" evidence="8">
    <location>
        <begin position="428"/>
        <end position="456"/>
    </location>
</feature>
<dbReference type="GO" id="GO:0030867">
    <property type="term" value="C:rough endoplasmic reticulum membrane"/>
    <property type="evidence" value="ECO:0007669"/>
    <property type="project" value="UniProtKB-SubCell"/>
</dbReference>
<dbReference type="GO" id="GO:0032469">
    <property type="term" value="P:endoplasmic reticulum calcium ion homeostasis"/>
    <property type="evidence" value="ECO:0007669"/>
    <property type="project" value="InterPro"/>
</dbReference>
<evidence type="ECO:0000256" key="8">
    <source>
        <dbReference type="SAM" id="MobiDB-lite"/>
    </source>
</evidence>
<keyword evidence="1 9" id="KW-0812">Transmembrane</keyword>
<dbReference type="InterPro" id="IPR012879">
    <property type="entry name" value="CCDC47"/>
</dbReference>
<evidence type="ECO:0000256" key="4">
    <source>
        <dbReference type="ARBA" id="ARBA00034697"/>
    </source>
</evidence>
<feature type="chain" id="PRO_5026123242" description="PAT complex subunit CCDC47" evidence="10">
    <location>
        <begin position="25"/>
        <end position="473"/>
    </location>
</feature>
<gene>
    <name evidence="11" type="primary">Ccdc47</name>
    <name evidence="11" type="ORF">g.15296</name>
</gene>
<feature type="region of interest" description="Disordered" evidence="8">
    <location>
        <begin position="428"/>
        <end position="473"/>
    </location>
</feature>
<feature type="transmembrane region" description="Helical" evidence="9">
    <location>
        <begin position="122"/>
        <end position="141"/>
    </location>
</feature>
<feature type="region of interest" description="Disordered" evidence="8">
    <location>
        <begin position="48"/>
        <end position="104"/>
    </location>
</feature>
<keyword evidence="2 9" id="KW-1133">Transmembrane helix</keyword>
<evidence type="ECO:0000256" key="7">
    <source>
        <dbReference type="ARBA" id="ARBA00034902"/>
    </source>
</evidence>
<sequence length="473" mass="54417">MLKRLVAIVVALVILSQSIPFINCDDADEFAEFDEDFGPTITEQTPALVNDQKPASQEKQSNIAGVDPLGSKPKTGEPGLPSRDANTEAEQTVQEADDSQQKKPDLKLVNAPSLKQFRLESYYIEILFLFTSLLYLVNFFLGSAKNQKIAQDWYEQSKDLLKQQFVVVGGAPTISDGPQKRDEEVEAYLASLKKQRGLIKASESLFTIWNSGRVGLEGLLIEINLLKRQDLFSMALTLLKASKDSLTLRFALAQDGYENFVFCIAHRTQAAKLVRDMIDINTFCPKRKPLSQHGIDSEKLLVMSELSDVISFILDQKTANFLKKYERSINYIHITDHYSNDRSEDVSPMQKLAHIKRIATFSFSFPKDAEERSEFILFSLSLLDRLRRFKLARDSKQKSDKNRQRITEYIQKAAFALRQEAVQAKKEEMRRLEKEQMYKEEDPEKQRRWELKEAKREQKKSKLRVKQLRVKSM</sequence>
<feature type="compositionally biased region" description="Polar residues" evidence="8">
    <location>
        <begin position="48"/>
        <end position="63"/>
    </location>
</feature>
<dbReference type="PANTHER" id="PTHR12883:SF0">
    <property type="entry name" value="PAT COMPLEX SUBUNIT CCDC47"/>
    <property type="match status" value="1"/>
</dbReference>
<dbReference type="Pfam" id="PF07946">
    <property type="entry name" value="CCDC47"/>
    <property type="match status" value="1"/>
</dbReference>
<evidence type="ECO:0000256" key="6">
    <source>
        <dbReference type="ARBA" id="ARBA00034875"/>
    </source>
</evidence>
<comment type="subcellular location">
    <subcellularLocation>
        <location evidence="4">Rough endoplasmic reticulum membrane</location>
        <topology evidence="4">Single-pass type I membrane protein</topology>
    </subcellularLocation>
</comment>
<evidence type="ECO:0000256" key="1">
    <source>
        <dbReference type="ARBA" id="ARBA00022692"/>
    </source>
</evidence>
<evidence type="ECO:0000256" key="9">
    <source>
        <dbReference type="SAM" id="Phobius"/>
    </source>
</evidence>
<proteinExistence type="inferred from homology"/>
<name>A0A6G1S876_9ACAR</name>
<evidence type="ECO:0000256" key="3">
    <source>
        <dbReference type="ARBA" id="ARBA00023136"/>
    </source>
</evidence>
<evidence type="ECO:0000256" key="5">
    <source>
        <dbReference type="ARBA" id="ARBA00034746"/>
    </source>
</evidence>
<protein>
    <recommendedName>
        <fullName evidence="6">PAT complex subunit CCDC47</fullName>
    </recommendedName>
    <alternativeName>
        <fullName evidence="7">Coiled-coil domain-containing protein 47</fullName>
    </alternativeName>
</protein>
<organism evidence="11">
    <name type="scientific">Aceria tosichella</name>
    <name type="common">wheat curl mite</name>
    <dbReference type="NCBI Taxonomy" id="561515"/>
    <lineage>
        <taxon>Eukaryota</taxon>
        <taxon>Metazoa</taxon>
        <taxon>Ecdysozoa</taxon>
        <taxon>Arthropoda</taxon>
        <taxon>Chelicerata</taxon>
        <taxon>Arachnida</taxon>
        <taxon>Acari</taxon>
        <taxon>Acariformes</taxon>
        <taxon>Trombidiformes</taxon>
        <taxon>Prostigmata</taxon>
        <taxon>Eupodina</taxon>
        <taxon>Eriophyoidea</taxon>
        <taxon>Eriophyidae</taxon>
        <taxon>Eriophyinae</taxon>
        <taxon>Aceriini</taxon>
        <taxon>Aceria</taxon>
    </lineage>
</organism>
<dbReference type="EMBL" id="GGYP01001934">
    <property type="protein sequence ID" value="MDE46705.1"/>
    <property type="molecule type" value="Transcribed_RNA"/>
</dbReference>
<dbReference type="AlphaFoldDB" id="A0A6G1S876"/>
<keyword evidence="10" id="KW-0732">Signal</keyword>
<reference evidence="11" key="1">
    <citation type="submission" date="2018-10" db="EMBL/GenBank/DDBJ databases">
        <title>Transcriptome assembly of Aceria tosichella (Wheat curl mite) Type 2.</title>
        <authorList>
            <person name="Scully E.D."/>
            <person name="Geib S.M."/>
            <person name="Palmer N.A."/>
            <person name="Gupta A.K."/>
            <person name="Sarath G."/>
            <person name="Tatineni S."/>
        </authorList>
    </citation>
    <scope>NUCLEOTIDE SEQUENCE</scope>
    <source>
        <strain evidence="11">LincolnNE</strain>
    </source>
</reference>
<dbReference type="PANTHER" id="PTHR12883">
    <property type="entry name" value="ADIPOCYTE-SPECIFIC PROTEIN 4-RELATED"/>
    <property type="match status" value="1"/>
</dbReference>